<organism evidence="2 4">
    <name type="scientific">Candidatus Phosphoribacter hodrii</name>
    <dbReference type="NCBI Taxonomy" id="2953743"/>
    <lineage>
        <taxon>Bacteria</taxon>
        <taxon>Bacillati</taxon>
        <taxon>Actinomycetota</taxon>
        <taxon>Actinomycetes</taxon>
        <taxon>Micrococcales</taxon>
        <taxon>Dermatophilaceae</taxon>
        <taxon>Candidatus Phosphoribacter</taxon>
    </lineage>
</organism>
<dbReference type="Pfam" id="PF09359">
    <property type="entry name" value="VTC"/>
    <property type="match status" value="1"/>
</dbReference>
<dbReference type="InterPro" id="IPR018966">
    <property type="entry name" value="VTC_domain"/>
</dbReference>
<evidence type="ECO:0000259" key="1">
    <source>
        <dbReference type="Pfam" id="PF09359"/>
    </source>
</evidence>
<dbReference type="SUPFAM" id="SSF55154">
    <property type="entry name" value="CYTH-like phosphatases"/>
    <property type="match status" value="1"/>
</dbReference>
<sequence>MDLGALAPISLDDLVTSASRLTRVDRKYVVPRRLLPTLLQATAGRAKVLDIDGVRDFAYRTVYLDTLDVQCFRAAGQKRRRRAKIRTRSYLDSGATFLEVKTRGPRGTTVKERIEHPDVEEAGLTAAGAAFIADRLAAAQIDTLDVASLVPMLSTTYHRSTLALGPDRVTIDTVPGWTALGPARGDLDRPGLAIVETKAGATPTLVDHALWRLGHRPIRISKYGSGLAAVRPELPHLKWHRVINQHLRPYPSITIHEGHQS</sequence>
<dbReference type="InterPro" id="IPR042267">
    <property type="entry name" value="VTC_sf"/>
</dbReference>
<evidence type="ECO:0000313" key="2">
    <source>
        <dbReference type="EMBL" id="MBK6300486.1"/>
    </source>
</evidence>
<dbReference type="Proteomes" id="UP000886632">
    <property type="component" value="Unassembled WGS sequence"/>
</dbReference>
<gene>
    <name evidence="2" type="ORF">IPF40_05355</name>
    <name evidence="3" type="ORF">IPP00_12690</name>
</gene>
<protein>
    <submittedName>
        <fullName evidence="2">Polyphosphate polymerase domain-containing protein</fullName>
    </submittedName>
</protein>
<dbReference type="Proteomes" id="UP000718281">
    <property type="component" value="Unassembled WGS sequence"/>
</dbReference>
<name>A0A935CEX8_9MICO</name>
<evidence type="ECO:0000313" key="3">
    <source>
        <dbReference type="EMBL" id="MBL0004795.1"/>
    </source>
</evidence>
<dbReference type="GO" id="GO:0006799">
    <property type="term" value="P:polyphosphate biosynthetic process"/>
    <property type="evidence" value="ECO:0007669"/>
    <property type="project" value="UniProtKB-ARBA"/>
</dbReference>
<dbReference type="InterPro" id="IPR033469">
    <property type="entry name" value="CYTH-like_dom_sf"/>
</dbReference>
<dbReference type="Gene3D" id="3.20.100.30">
    <property type="entry name" value="VTC, catalytic tunnel domain"/>
    <property type="match status" value="1"/>
</dbReference>
<reference evidence="2 4" key="1">
    <citation type="submission" date="2020-10" db="EMBL/GenBank/DDBJ databases">
        <title>Connecting structure to function with the recovery of over 1000 high-quality activated sludge metagenome-assembled genomes encoding full-length rRNA genes using long-read sequencing.</title>
        <authorList>
            <person name="Singleton C.M."/>
            <person name="Petriglieri F."/>
            <person name="Kristensen J.M."/>
            <person name="Kirkegaard R.H."/>
            <person name="Michaelsen T.Y."/>
            <person name="Andersen M.H."/>
            <person name="Karst S.M."/>
            <person name="Dueholm M.S."/>
            <person name="Nielsen P.H."/>
            <person name="Albertsen M."/>
        </authorList>
    </citation>
    <scope>NUCLEOTIDE SEQUENCE [LARGE SCALE GENOMIC DNA]</scope>
    <source>
        <strain evidence="2">AalE_18-Q3-R2-46_BAT3C.188</strain>
        <strain evidence="3">Ribe_18-Q3-R11-54_MAXAC.001</strain>
    </source>
</reference>
<comment type="caution">
    <text evidence="2">The sequence shown here is derived from an EMBL/GenBank/DDBJ whole genome shotgun (WGS) entry which is preliminary data.</text>
</comment>
<feature type="domain" description="VTC" evidence="1">
    <location>
        <begin position="23"/>
        <end position="230"/>
    </location>
</feature>
<dbReference type="AlphaFoldDB" id="A0A935CEX8"/>
<dbReference type="EMBL" id="JADKGK010000022">
    <property type="protein sequence ID" value="MBL0004795.1"/>
    <property type="molecule type" value="Genomic_DNA"/>
</dbReference>
<proteinExistence type="predicted"/>
<accession>A0A935CEX8</accession>
<dbReference type="EMBL" id="JADIXZ010000004">
    <property type="protein sequence ID" value="MBK6300486.1"/>
    <property type="molecule type" value="Genomic_DNA"/>
</dbReference>
<dbReference type="CDD" id="cd07750">
    <property type="entry name" value="PolyPPase_VTC_like"/>
    <property type="match status" value="1"/>
</dbReference>
<evidence type="ECO:0000313" key="4">
    <source>
        <dbReference type="Proteomes" id="UP000718281"/>
    </source>
</evidence>